<reference evidence="1" key="2">
    <citation type="submission" date="2025-08" db="UniProtKB">
        <authorList>
            <consortium name="Ensembl"/>
        </authorList>
    </citation>
    <scope>IDENTIFICATION</scope>
</reference>
<proteinExistence type="predicted"/>
<dbReference type="Proteomes" id="UP000233180">
    <property type="component" value="Unassembled WGS sequence"/>
</dbReference>
<organism evidence="1 2">
    <name type="scientific">Rhinopithecus bieti</name>
    <name type="common">Black snub-nosed monkey</name>
    <name type="synonym">Pygathrix bieti</name>
    <dbReference type="NCBI Taxonomy" id="61621"/>
    <lineage>
        <taxon>Eukaryota</taxon>
        <taxon>Metazoa</taxon>
        <taxon>Chordata</taxon>
        <taxon>Craniata</taxon>
        <taxon>Vertebrata</taxon>
        <taxon>Euteleostomi</taxon>
        <taxon>Mammalia</taxon>
        <taxon>Eutheria</taxon>
        <taxon>Euarchontoglires</taxon>
        <taxon>Primates</taxon>
        <taxon>Haplorrhini</taxon>
        <taxon>Catarrhini</taxon>
        <taxon>Cercopithecidae</taxon>
        <taxon>Colobinae</taxon>
        <taxon>Rhinopithecus</taxon>
    </lineage>
</organism>
<name>A0A2K6K3U5_RHIBE</name>
<reference evidence="1 2" key="1">
    <citation type="submission" date="2016-06" db="EMBL/GenBank/DDBJ databases">
        <title>Genome of Rhinopithecus bieti.</title>
        <authorList>
            <person name="Wu"/>
            <person name="C.-I. and Zhang"/>
            <person name="Y."/>
        </authorList>
    </citation>
    <scope>NUCLEOTIDE SEQUENCE</scope>
</reference>
<dbReference type="Ensembl" id="ENSRBIT00000028232.1">
    <property type="protein sequence ID" value="ENSRBIP00000005955.1"/>
    <property type="gene ID" value="ENSRBIG00000025568.1"/>
</dbReference>
<dbReference type="AlphaFoldDB" id="A0A2K6K3U5"/>
<reference evidence="1" key="3">
    <citation type="submission" date="2025-09" db="UniProtKB">
        <authorList>
            <consortium name="Ensembl"/>
        </authorList>
    </citation>
    <scope>IDENTIFICATION</scope>
</reference>
<keyword evidence="2" id="KW-1185">Reference proteome</keyword>
<accession>A0A2K6K3U5</accession>
<evidence type="ECO:0000313" key="2">
    <source>
        <dbReference type="Proteomes" id="UP000233180"/>
    </source>
</evidence>
<sequence>MGKLVPGPERVYFLTGRGPALKIGVPNAPSDRGSHGSCAWEKGGCAGAAREQPTTSFPSCLLALQAAKCFAET</sequence>
<protein>
    <submittedName>
        <fullName evidence="1">Uncharacterized protein</fullName>
    </submittedName>
</protein>
<evidence type="ECO:0000313" key="1">
    <source>
        <dbReference type="Ensembl" id="ENSRBIP00000005955.1"/>
    </source>
</evidence>